<name>A0ABZ0I2S7_9GAMM</name>
<dbReference type="RefSeq" id="WP_407348435.1">
    <property type="nucleotide sequence ID" value="NZ_CP136864.1"/>
</dbReference>
<organism evidence="1 2">
    <name type="scientific">Congregibacter variabilis</name>
    <dbReference type="NCBI Taxonomy" id="3081200"/>
    <lineage>
        <taxon>Bacteria</taxon>
        <taxon>Pseudomonadati</taxon>
        <taxon>Pseudomonadota</taxon>
        <taxon>Gammaproteobacteria</taxon>
        <taxon>Cellvibrionales</taxon>
        <taxon>Halieaceae</taxon>
        <taxon>Congregibacter</taxon>
    </lineage>
</organism>
<dbReference type="EMBL" id="CP136864">
    <property type="protein sequence ID" value="WOJ93792.1"/>
    <property type="molecule type" value="Genomic_DNA"/>
</dbReference>
<evidence type="ECO:0000313" key="1">
    <source>
        <dbReference type="EMBL" id="WOJ93792.1"/>
    </source>
</evidence>
<keyword evidence="2" id="KW-1185">Reference proteome</keyword>
<gene>
    <name evidence="1" type="ORF">R0135_01165</name>
</gene>
<evidence type="ECO:0000313" key="2">
    <source>
        <dbReference type="Proteomes" id="UP001626537"/>
    </source>
</evidence>
<sequence length="81" mass="9179">MKRSAAASDAATTMQSLDAEFREAVTTAIVGVKHLPGMDRYWRRRRGFFHTGFAEYVDELLTRDTAPTVDIYRLPEVASEQ</sequence>
<proteinExistence type="predicted"/>
<dbReference type="Proteomes" id="UP001626537">
    <property type="component" value="Chromosome"/>
</dbReference>
<accession>A0ABZ0I2S7</accession>
<protein>
    <submittedName>
        <fullName evidence="1">Uncharacterized protein</fullName>
    </submittedName>
</protein>
<reference evidence="1 2" key="1">
    <citation type="submission" date="2023-10" db="EMBL/GenBank/DDBJ databases">
        <title>Two novel species belonging to the OM43/NOR5 clade.</title>
        <authorList>
            <person name="Park M."/>
        </authorList>
    </citation>
    <scope>NUCLEOTIDE SEQUENCE [LARGE SCALE GENOMIC DNA]</scope>
    <source>
        <strain evidence="1 2">IMCC43200</strain>
    </source>
</reference>